<evidence type="ECO:0000313" key="1">
    <source>
        <dbReference type="EMBL" id="GAI71480.1"/>
    </source>
</evidence>
<dbReference type="AlphaFoldDB" id="X1S7U7"/>
<gene>
    <name evidence="1" type="ORF">S12H4_03484</name>
</gene>
<comment type="caution">
    <text evidence="1">The sequence shown here is derived from an EMBL/GenBank/DDBJ whole genome shotgun (WGS) entry which is preliminary data.</text>
</comment>
<reference evidence="1" key="1">
    <citation type="journal article" date="2014" name="Front. Microbiol.">
        <title>High frequency of phylogenetically diverse reductive dehalogenase-homologous genes in deep subseafloor sedimentary metagenomes.</title>
        <authorList>
            <person name="Kawai M."/>
            <person name="Futagami T."/>
            <person name="Toyoda A."/>
            <person name="Takaki Y."/>
            <person name="Nishi S."/>
            <person name="Hori S."/>
            <person name="Arai W."/>
            <person name="Tsubouchi T."/>
            <person name="Morono Y."/>
            <person name="Uchiyama I."/>
            <person name="Ito T."/>
            <person name="Fujiyama A."/>
            <person name="Inagaki F."/>
            <person name="Takami H."/>
        </authorList>
    </citation>
    <scope>NUCLEOTIDE SEQUENCE</scope>
    <source>
        <strain evidence="1">Expedition CK06-06</strain>
    </source>
</reference>
<name>X1S7U7_9ZZZZ</name>
<dbReference type="EMBL" id="BARW01000981">
    <property type="protein sequence ID" value="GAI71480.1"/>
    <property type="molecule type" value="Genomic_DNA"/>
</dbReference>
<sequence>MPEIQKELIGKRTANSKTFDIGNGRRQLVVSIGDVHYKDNYADLSEKWKDIDLIWEGNRITKAPYALIHEGNKLTLKIHISPVGCPVELRGGKTSYARDILRVHD</sequence>
<organism evidence="1">
    <name type="scientific">marine sediment metagenome</name>
    <dbReference type="NCBI Taxonomy" id="412755"/>
    <lineage>
        <taxon>unclassified sequences</taxon>
        <taxon>metagenomes</taxon>
        <taxon>ecological metagenomes</taxon>
    </lineage>
</organism>
<accession>X1S7U7</accession>
<protein>
    <submittedName>
        <fullName evidence="1">Uncharacterized protein</fullName>
    </submittedName>
</protein>
<proteinExistence type="predicted"/>